<dbReference type="InterPro" id="IPR001471">
    <property type="entry name" value="AP2/ERF_dom"/>
</dbReference>
<keyword evidence="6" id="KW-0175">Coiled coil</keyword>
<evidence type="ECO:0000256" key="7">
    <source>
        <dbReference type="SAM" id="MobiDB-lite"/>
    </source>
</evidence>
<evidence type="ECO:0000313" key="9">
    <source>
        <dbReference type="EMBL" id="KAF0891293.1"/>
    </source>
</evidence>
<keyword evidence="4" id="KW-0804">Transcription</keyword>
<feature type="coiled-coil region" evidence="6">
    <location>
        <begin position="266"/>
        <end position="293"/>
    </location>
</feature>
<evidence type="ECO:0000256" key="5">
    <source>
        <dbReference type="ARBA" id="ARBA00023242"/>
    </source>
</evidence>
<evidence type="ECO:0000256" key="1">
    <source>
        <dbReference type="ARBA" id="ARBA00004123"/>
    </source>
</evidence>
<dbReference type="EMBL" id="SPHZ02000011">
    <property type="protein sequence ID" value="KAF0891293.1"/>
    <property type="molecule type" value="Genomic_DNA"/>
</dbReference>
<dbReference type="Gene3D" id="3.30.730.10">
    <property type="entry name" value="AP2/ERF domain"/>
    <property type="match status" value="1"/>
</dbReference>
<evidence type="ECO:0000313" key="10">
    <source>
        <dbReference type="Proteomes" id="UP000479710"/>
    </source>
</evidence>
<accession>A0A6G1BV70</accession>
<name>A0A6G1BV70_9ORYZ</name>
<gene>
    <name evidence="9" type="ORF">E2562_009469</name>
</gene>
<dbReference type="Pfam" id="PF00847">
    <property type="entry name" value="AP2"/>
    <property type="match status" value="1"/>
</dbReference>
<dbReference type="SUPFAM" id="SSF54171">
    <property type="entry name" value="DNA-binding domain"/>
    <property type="match status" value="1"/>
</dbReference>
<dbReference type="PROSITE" id="PS51032">
    <property type="entry name" value="AP2_ERF"/>
    <property type="match status" value="1"/>
</dbReference>
<dbReference type="PRINTS" id="PR00367">
    <property type="entry name" value="ETHRSPELEMNT"/>
</dbReference>
<comment type="caution">
    <text evidence="9">The sequence shown here is derived from an EMBL/GenBank/DDBJ whole genome shotgun (WGS) entry which is preliminary data.</text>
</comment>
<dbReference type="InterPro" id="IPR036955">
    <property type="entry name" value="AP2/ERF_dom_sf"/>
</dbReference>
<dbReference type="GO" id="GO:0005634">
    <property type="term" value="C:nucleus"/>
    <property type="evidence" value="ECO:0007669"/>
    <property type="project" value="UniProtKB-SubCell"/>
</dbReference>
<feature type="compositionally biased region" description="Basic residues" evidence="7">
    <location>
        <begin position="97"/>
        <end position="117"/>
    </location>
</feature>
<dbReference type="InterPro" id="IPR016177">
    <property type="entry name" value="DNA-bd_dom_sf"/>
</dbReference>
<feature type="region of interest" description="Disordered" evidence="7">
    <location>
        <begin position="90"/>
        <end position="117"/>
    </location>
</feature>
<dbReference type="AlphaFoldDB" id="A0A6G1BV70"/>
<feature type="domain" description="AP2/ERF" evidence="8">
    <location>
        <begin position="111"/>
        <end position="168"/>
    </location>
</feature>
<keyword evidence="3" id="KW-0238">DNA-binding</keyword>
<evidence type="ECO:0000256" key="3">
    <source>
        <dbReference type="ARBA" id="ARBA00023125"/>
    </source>
</evidence>
<evidence type="ECO:0000256" key="2">
    <source>
        <dbReference type="ARBA" id="ARBA00023015"/>
    </source>
</evidence>
<sequence>MCGGAILAGFTPARVHRRLTAAELLPEPPPAAERSTTRKRKAAASTSYDDFEAEFELFELSDNEAEFELSDDETFAVSCVSKALSFTFSDVSSSSRPRPRRVVAGRKTSKKYRGVRHRPSGRFAAEIRDPWKGRRVWLGTYGSAEEAAMAYDREARRIRGKGARLNFPRPCGGGGGCSPRRRNRPCWTIDLNLPAAASDDDDPMAAVDAAVAGNAGHAGRGSEAVECKIKKLMKHGPHDEQMVSAISELMEDASRSKTRVSMALQYAELISECDREMEEIATLEKDLERRKKLAYEQRGQLVRKASLLLN</sequence>
<evidence type="ECO:0000259" key="8">
    <source>
        <dbReference type="PROSITE" id="PS51032"/>
    </source>
</evidence>
<evidence type="ECO:0000256" key="4">
    <source>
        <dbReference type="ARBA" id="ARBA00023163"/>
    </source>
</evidence>
<organism evidence="9 10">
    <name type="scientific">Oryza meyeriana var. granulata</name>
    <dbReference type="NCBI Taxonomy" id="110450"/>
    <lineage>
        <taxon>Eukaryota</taxon>
        <taxon>Viridiplantae</taxon>
        <taxon>Streptophyta</taxon>
        <taxon>Embryophyta</taxon>
        <taxon>Tracheophyta</taxon>
        <taxon>Spermatophyta</taxon>
        <taxon>Magnoliopsida</taxon>
        <taxon>Liliopsida</taxon>
        <taxon>Poales</taxon>
        <taxon>Poaceae</taxon>
        <taxon>BOP clade</taxon>
        <taxon>Oryzoideae</taxon>
        <taxon>Oryzeae</taxon>
        <taxon>Oryzinae</taxon>
        <taxon>Oryza</taxon>
        <taxon>Oryza meyeriana</taxon>
    </lineage>
</organism>
<feature type="region of interest" description="Disordered" evidence="7">
    <location>
        <begin position="23"/>
        <end position="45"/>
    </location>
</feature>
<dbReference type="PANTHER" id="PTHR31190:SF504">
    <property type="entry name" value="AP2 DOMAIN CONTAINING PROTEIN, EXPRESSED"/>
    <property type="match status" value="1"/>
</dbReference>
<keyword evidence="2" id="KW-0805">Transcription regulation</keyword>
<dbReference type="OrthoDB" id="678543at2759"/>
<dbReference type="FunFam" id="3.30.730.10:FF:000001">
    <property type="entry name" value="Ethylene-responsive transcription factor 2"/>
    <property type="match status" value="1"/>
</dbReference>
<evidence type="ECO:0000256" key="6">
    <source>
        <dbReference type="SAM" id="Coils"/>
    </source>
</evidence>
<dbReference type="GO" id="GO:0009873">
    <property type="term" value="P:ethylene-activated signaling pathway"/>
    <property type="evidence" value="ECO:0007669"/>
    <property type="project" value="InterPro"/>
</dbReference>
<keyword evidence="5" id="KW-0539">Nucleus</keyword>
<dbReference type="GO" id="GO:0003700">
    <property type="term" value="F:DNA-binding transcription factor activity"/>
    <property type="evidence" value="ECO:0007669"/>
    <property type="project" value="InterPro"/>
</dbReference>
<reference evidence="9 10" key="1">
    <citation type="submission" date="2019-11" db="EMBL/GenBank/DDBJ databases">
        <title>Whole genome sequence of Oryza granulata.</title>
        <authorList>
            <person name="Li W."/>
        </authorList>
    </citation>
    <scope>NUCLEOTIDE SEQUENCE [LARGE SCALE GENOMIC DNA]</scope>
    <source>
        <strain evidence="10">cv. Menghai</strain>
        <tissue evidence="9">Leaf</tissue>
    </source>
</reference>
<proteinExistence type="predicted"/>
<dbReference type="GO" id="GO:0003677">
    <property type="term" value="F:DNA binding"/>
    <property type="evidence" value="ECO:0007669"/>
    <property type="project" value="UniProtKB-KW"/>
</dbReference>
<dbReference type="InterPro" id="IPR044808">
    <property type="entry name" value="ERF_plant"/>
</dbReference>
<comment type="subcellular location">
    <subcellularLocation>
        <location evidence="1">Nucleus</location>
    </subcellularLocation>
</comment>
<keyword evidence="10" id="KW-1185">Reference proteome</keyword>
<dbReference type="PANTHER" id="PTHR31190">
    <property type="entry name" value="DNA-BINDING DOMAIN"/>
    <property type="match status" value="1"/>
</dbReference>
<dbReference type="CDD" id="cd00018">
    <property type="entry name" value="AP2"/>
    <property type="match status" value="1"/>
</dbReference>
<dbReference type="SMART" id="SM00380">
    <property type="entry name" value="AP2"/>
    <property type="match status" value="1"/>
</dbReference>
<protein>
    <recommendedName>
        <fullName evidence="8">AP2/ERF domain-containing protein</fullName>
    </recommendedName>
</protein>
<dbReference type="Proteomes" id="UP000479710">
    <property type="component" value="Unassembled WGS sequence"/>
</dbReference>